<evidence type="ECO:0000256" key="3">
    <source>
        <dbReference type="SAM" id="MobiDB-lite"/>
    </source>
</evidence>
<dbReference type="AlphaFoldDB" id="A0AAV1W4R1"/>
<reference evidence="5 6" key="1">
    <citation type="submission" date="2024-03" db="EMBL/GenBank/DDBJ databases">
        <authorList>
            <person name="Martinez-Hernandez J."/>
        </authorList>
    </citation>
    <scope>NUCLEOTIDE SEQUENCE [LARGE SCALE GENOMIC DNA]</scope>
</reference>
<evidence type="ECO:0000313" key="6">
    <source>
        <dbReference type="Proteomes" id="UP001497480"/>
    </source>
</evidence>
<gene>
    <name evidence="5" type="ORF">LLUT_LOCUS5464</name>
</gene>
<dbReference type="SUPFAM" id="SSF81606">
    <property type="entry name" value="PP2C-like"/>
    <property type="match status" value="1"/>
</dbReference>
<dbReference type="InterPro" id="IPR001932">
    <property type="entry name" value="PPM-type_phosphatase-like_dom"/>
</dbReference>
<keyword evidence="6" id="KW-1185">Reference proteome</keyword>
<evidence type="ECO:0000313" key="5">
    <source>
        <dbReference type="EMBL" id="CAL0304404.1"/>
    </source>
</evidence>
<dbReference type="EMBL" id="CAXHTB010000004">
    <property type="protein sequence ID" value="CAL0304404.1"/>
    <property type="molecule type" value="Genomic_DNA"/>
</dbReference>
<dbReference type="SMART" id="SM00332">
    <property type="entry name" value="PP2Cc"/>
    <property type="match status" value="1"/>
</dbReference>
<dbReference type="PANTHER" id="PTHR47992">
    <property type="entry name" value="PROTEIN PHOSPHATASE"/>
    <property type="match status" value="1"/>
</dbReference>
<feature type="domain" description="PPM-type phosphatase" evidence="4">
    <location>
        <begin position="232"/>
        <end position="551"/>
    </location>
</feature>
<proteinExistence type="predicted"/>
<sequence>MAYAKTLTHLSEAKTLESNFIRDEDERPKVAYNKFSNELPIISLIGIDKVDGPREEICKKVVEACENWGIFQVIDHGIDNELIYKMNILAKEFFTLPPEEKLRFDMSGGKKGGFIVSSHLQYLSNGRFKNADHQAVVNSNYSRLSIATFQNPSPEAIVYPLKVLPKDRSGSNHKDKDIVRLEDMGGCCSHDDAVRRKMEMEVDDGDYEHDHSTHVTYECDEARVILKGSSMIVSMFSQQGKKGVNQDAMTVWEVSYVILIENAENVADKEFTGEQDMIFCGVFDGHGPLGHKVSQYIRDNLPLKLSSAIRIAQQKACRFYDANESESGSCYDDMYDDNNIGMSLAAWEGCFLKSFDEMDEHLAQEINIDTYCSGSTAVTLVKQGDQLIIGNLGDSRAVLCTRGDRDQLIPVQLTVDLKPDIPIEASRIISYDGRVFAAEEEPDVYRIWMPDDDCPGLAMSRAFGDFCLKDYGLISVPDVFYRKLTKQDEFVVLATDGVWDVLTNTEVINIVSSAPRRSIAAKMLVKRAVRAWRYKYPGSKVDDCAVICLFLDDQPVLSQSKSNKSGSYKVHRNQSKHQFRRSKSTRNEDTETVDGKVDLELNEEWKALGGLVRSNSISKLPRLAKNMSKRQASKYYKGS</sequence>
<organism evidence="5 6">
    <name type="scientific">Lupinus luteus</name>
    <name type="common">European yellow lupine</name>
    <dbReference type="NCBI Taxonomy" id="3873"/>
    <lineage>
        <taxon>Eukaryota</taxon>
        <taxon>Viridiplantae</taxon>
        <taxon>Streptophyta</taxon>
        <taxon>Embryophyta</taxon>
        <taxon>Tracheophyta</taxon>
        <taxon>Spermatophyta</taxon>
        <taxon>Magnoliopsida</taxon>
        <taxon>eudicotyledons</taxon>
        <taxon>Gunneridae</taxon>
        <taxon>Pentapetalae</taxon>
        <taxon>rosids</taxon>
        <taxon>fabids</taxon>
        <taxon>Fabales</taxon>
        <taxon>Fabaceae</taxon>
        <taxon>Papilionoideae</taxon>
        <taxon>50 kb inversion clade</taxon>
        <taxon>genistoids sensu lato</taxon>
        <taxon>core genistoids</taxon>
        <taxon>Genisteae</taxon>
        <taxon>Lupinus</taxon>
    </lineage>
</organism>
<dbReference type="CDD" id="cd00143">
    <property type="entry name" value="PP2Cc"/>
    <property type="match status" value="1"/>
</dbReference>
<dbReference type="InterPro" id="IPR036457">
    <property type="entry name" value="PPM-type-like_dom_sf"/>
</dbReference>
<dbReference type="Gene3D" id="3.60.40.10">
    <property type="entry name" value="PPM-type phosphatase domain"/>
    <property type="match status" value="1"/>
</dbReference>
<feature type="region of interest" description="Disordered" evidence="3">
    <location>
        <begin position="559"/>
        <end position="592"/>
    </location>
</feature>
<dbReference type="SUPFAM" id="SSF51197">
    <property type="entry name" value="Clavaminate synthase-like"/>
    <property type="match status" value="2"/>
</dbReference>
<dbReference type="InterPro" id="IPR027443">
    <property type="entry name" value="IPNS-like_sf"/>
</dbReference>
<dbReference type="Gene3D" id="2.60.120.330">
    <property type="entry name" value="B-lactam Antibiotic, Isopenicillin N Synthase, Chain"/>
    <property type="match status" value="2"/>
</dbReference>
<evidence type="ECO:0000259" key="4">
    <source>
        <dbReference type="PROSITE" id="PS51746"/>
    </source>
</evidence>
<protein>
    <recommendedName>
        <fullName evidence="4">PPM-type phosphatase domain-containing protein</fullName>
    </recommendedName>
</protein>
<dbReference type="PROSITE" id="PS51746">
    <property type="entry name" value="PPM_2"/>
    <property type="match status" value="1"/>
</dbReference>
<keyword evidence="2" id="KW-0408">Iron</keyword>
<dbReference type="InterPro" id="IPR015655">
    <property type="entry name" value="PP2C"/>
</dbReference>
<dbReference type="GO" id="GO:0004722">
    <property type="term" value="F:protein serine/threonine phosphatase activity"/>
    <property type="evidence" value="ECO:0007669"/>
    <property type="project" value="InterPro"/>
</dbReference>
<evidence type="ECO:0000256" key="1">
    <source>
        <dbReference type="ARBA" id="ARBA00022723"/>
    </source>
</evidence>
<keyword evidence="1" id="KW-0479">Metal-binding</keyword>
<dbReference type="Pfam" id="PF00481">
    <property type="entry name" value="PP2C"/>
    <property type="match status" value="1"/>
</dbReference>
<name>A0AAV1W4R1_LUPLU</name>
<dbReference type="GO" id="GO:0046872">
    <property type="term" value="F:metal ion binding"/>
    <property type="evidence" value="ECO:0007669"/>
    <property type="project" value="UniProtKB-KW"/>
</dbReference>
<feature type="compositionally biased region" description="Basic residues" evidence="3">
    <location>
        <begin position="569"/>
        <end position="584"/>
    </location>
</feature>
<dbReference type="InterPro" id="IPR026992">
    <property type="entry name" value="DIOX_N"/>
</dbReference>
<dbReference type="Proteomes" id="UP001497480">
    <property type="component" value="Unassembled WGS sequence"/>
</dbReference>
<evidence type="ECO:0000256" key="2">
    <source>
        <dbReference type="ARBA" id="ARBA00023004"/>
    </source>
</evidence>
<dbReference type="Pfam" id="PF14226">
    <property type="entry name" value="DIOX_N"/>
    <property type="match status" value="1"/>
</dbReference>
<comment type="caution">
    <text evidence="5">The sequence shown here is derived from an EMBL/GenBank/DDBJ whole genome shotgun (WGS) entry which is preliminary data.</text>
</comment>
<accession>A0AAV1W4R1</accession>